<dbReference type="InterPro" id="IPR051012">
    <property type="entry name" value="CellSynth/LPSAsmb/PSIAsmb"/>
</dbReference>
<evidence type="ECO:0000256" key="1">
    <source>
        <dbReference type="ARBA" id="ARBA00022737"/>
    </source>
</evidence>
<dbReference type="PROSITE" id="PS50005">
    <property type="entry name" value="TPR"/>
    <property type="match status" value="1"/>
</dbReference>
<keyword evidence="6" id="KW-1185">Reference proteome</keyword>
<comment type="caution">
    <text evidence="5">The sequence shown here is derived from an EMBL/GenBank/DDBJ whole genome shotgun (WGS) entry which is preliminary data.</text>
</comment>
<name>A0A2S5TD79_9GAMM</name>
<dbReference type="EMBL" id="PSNW01000009">
    <property type="protein sequence ID" value="PPE72959.1"/>
    <property type="molecule type" value="Genomic_DNA"/>
</dbReference>
<feature type="repeat" description="TPR" evidence="3">
    <location>
        <begin position="336"/>
        <end position="369"/>
    </location>
</feature>
<dbReference type="SMART" id="SM00028">
    <property type="entry name" value="TPR"/>
    <property type="match status" value="4"/>
</dbReference>
<dbReference type="Gene3D" id="1.25.40.10">
    <property type="entry name" value="Tetratricopeptide repeat domain"/>
    <property type="match status" value="2"/>
</dbReference>
<protein>
    <submittedName>
        <fullName evidence="5">Uncharacterized protein</fullName>
    </submittedName>
</protein>
<evidence type="ECO:0000313" key="6">
    <source>
        <dbReference type="Proteomes" id="UP000238220"/>
    </source>
</evidence>
<proteinExistence type="predicted"/>
<dbReference type="CDD" id="cd16329">
    <property type="entry name" value="LolA_like"/>
    <property type="match status" value="1"/>
</dbReference>
<evidence type="ECO:0000313" key="5">
    <source>
        <dbReference type="EMBL" id="PPE72959.1"/>
    </source>
</evidence>
<dbReference type="SUPFAM" id="SSF48452">
    <property type="entry name" value="TPR-like"/>
    <property type="match status" value="2"/>
</dbReference>
<dbReference type="InterPro" id="IPR010752">
    <property type="entry name" value="DUF1329"/>
</dbReference>
<dbReference type="Pfam" id="PF07044">
    <property type="entry name" value="DUF1329"/>
    <property type="match status" value="1"/>
</dbReference>
<sequence>MIRSRLLLVLAGLLAMGVARADQYRSEVKELDSVPQQAPQKSAQQQLQTTTDPYAKALLLRELAAQAVAKKDYAQASRYLEQALASKALSGIAAEQMRRDLSQLYLAGGDFKRVLPQLEAQVKAGNAAPETLVALGAAYVEQKRFREAVPLLQKGLAAVKSPDASWQRALVAALFGAGQEKEALPVLETLLKRDPSQRDDWMRLAAATIRYGSKERAQAVMELANRMGFLDKPEDRLRLVQLTAQIGAPFEAGSLLQAWMQKGVLKADAANWKLLAGLWIAAREAVPATAALEQALKLQPDAALYRQLGQLRLDREEYAAAADALHKAVQRGGKDGNTLLALGMARYQQADVEGALLAFREAAQFAPARKLAAEWVRYLESGQAREQALAAAAQRRQRGDGGFQLSGRMSGESFALSSGQQASVTLGESGGDPYTPIGADRPGSADGTIPAWTGGLAKGGSPGARLANPYAGDKPLFTITAANAAQYRGRLTPSHQALLARYPGYQMPVYPTRRSVAYPQAIYDATKANVGKARLLGSDALEGAKLGVPFPRPQSGVEVMWNHRTRYRGDSVDAQSTQAVVQASGRLQTLKQIERVAFRYGNLRAPADLSKSNILLYYLTWFGRSRNDTDFLVLVHETANSEENPRDIWVLPPKINKMFRIPPVGYDQPFPGADGLMFVDMIDMYNGAFDRYVWKLTGKREIYIPYNGYRLLDGSVKAPDLLRPGHPRQDVMRYELHRVWVIEALEREGKRHSFGKRVFYVDEDSWNVVLVENYDRQGQPWRFQEGHLLAFYDAQFANTAPVFTYDLKDGRYFANRLNDRDPPPKYGEAMKDSEFLPATVKARYGR</sequence>
<dbReference type="InterPro" id="IPR019734">
    <property type="entry name" value="TPR_rpt"/>
</dbReference>
<reference evidence="5 6" key="1">
    <citation type="submission" date="2018-02" db="EMBL/GenBank/DDBJ databases">
        <title>Genome sequencing of Solimonas sp. HR-BB.</title>
        <authorList>
            <person name="Lee Y."/>
            <person name="Jeon C.O."/>
        </authorList>
    </citation>
    <scope>NUCLEOTIDE SEQUENCE [LARGE SCALE GENOMIC DNA]</scope>
    <source>
        <strain evidence="5 6">HR-BB</strain>
    </source>
</reference>
<gene>
    <name evidence="5" type="ORF">C3942_16200</name>
</gene>
<evidence type="ECO:0000256" key="3">
    <source>
        <dbReference type="PROSITE-ProRule" id="PRU00339"/>
    </source>
</evidence>
<evidence type="ECO:0000256" key="2">
    <source>
        <dbReference type="ARBA" id="ARBA00022803"/>
    </source>
</evidence>
<accession>A0A2S5TD79</accession>
<dbReference type="PANTHER" id="PTHR45586:SF1">
    <property type="entry name" value="LIPOPOLYSACCHARIDE ASSEMBLY PROTEIN B"/>
    <property type="match status" value="1"/>
</dbReference>
<feature type="chain" id="PRO_5015447903" evidence="4">
    <location>
        <begin position="22"/>
        <end position="846"/>
    </location>
</feature>
<dbReference type="Gene3D" id="2.50.20.10">
    <property type="entry name" value="Lipoprotein localisation LolA/LolB/LppX"/>
    <property type="match status" value="1"/>
</dbReference>
<keyword evidence="2 3" id="KW-0802">TPR repeat</keyword>
<organism evidence="5 6">
    <name type="scientific">Solimonas fluminis</name>
    <dbReference type="NCBI Taxonomy" id="2086571"/>
    <lineage>
        <taxon>Bacteria</taxon>
        <taxon>Pseudomonadati</taxon>
        <taxon>Pseudomonadota</taxon>
        <taxon>Gammaproteobacteria</taxon>
        <taxon>Nevskiales</taxon>
        <taxon>Nevskiaceae</taxon>
        <taxon>Solimonas</taxon>
    </lineage>
</organism>
<feature type="signal peptide" evidence="4">
    <location>
        <begin position="1"/>
        <end position="21"/>
    </location>
</feature>
<keyword evidence="4" id="KW-0732">Signal</keyword>
<dbReference type="Proteomes" id="UP000238220">
    <property type="component" value="Unassembled WGS sequence"/>
</dbReference>
<dbReference type="OrthoDB" id="7052112at2"/>
<dbReference type="AlphaFoldDB" id="A0A2S5TD79"/>
<dbReference type="InterPro" id="IPR011990">
    <property type="entry name" value="TPR-like_helical_dom_sf"/>
</dbReference>
<dbReference type="RefSeq" id="WP_104231403.1">
    <property type="nucleotide sequence ID" value="NZ_PSNW01000009.1"/>
</dbReference>
<dbReference type="PANTHER" id="PTHR45586">
    <property type="entry name" value="TPR REPEAT-CONTAINING PROTEIN PA4667"/>
    <property type="match status" value="1"/>
</dbReference>
<evidence type="ECO:0000256" key="4">
    <source>
        <dbReference type="SAM" id="SignalP"/>
    </source>
</evidence>
<keyword evidence="1" id="KW-0677">Repeat</keyword>